<name>A0A5S4GAM9_9ACTN</name>
<comment type="caution">
    <text evidence="1">The sequence shown here is derived from an EMBL/GenBank/DDBJ whole genome shotgun (WGS) entry which is preliminary data.</text>
</comment>
<keyword evidence="2" id="KW-1185">Reference proteome</keyword>
<reference evidence="1 2" key="1">
    <citation type="submission" date="2019-05" db="EMBL/GenBank/DDBJ databases">
        <title>Draft genome sequence of Nonomuraea zeae DSM 100528.</title>
        <authorList>
            <person name="Saricaoglu S."/>
            <person name="Isik K."/>
        </authorList>
    </citation>
    <scope>NUCLEOTIDE SEQUENCE [LARGE SCALE GENOMIC DNA]</scope>
    <source>
        <strain evidence="1 2">DSM 100528</strain>
    </source>
</reference>
<dbReference type="Proteomes" id="UP000306628">
    <property type="component" value="Unassembled WGS sequence"/>
</dbReference>
<accession>A0A5S4GAM9</accession>
<gene>
    <name evidence="1" type="ORF">ETD85_30745</name>
</gene>
<dbReference type="RefSeq" id="WP_138693300.1">
    <property type="nucleotide sequence ID" value="NZ_JBHSAZ010000081.1"/>
</dbReference>
<proteinExistence type="predicted"/>
<dbReference type="EMBL" id="VCKX01000110">
    <property type="protein sequence ID" value="TMR29899.1"/>
    <property type="molecule type" value="Genomic_DNA"/>
</dbReference>
<protein>
    <submittedName>
        <fullName evidence="1">Uncharacterized protein</fullName>
    </submittedName>
</protein>
<evidence type="ECO:0000313" key="1">
    <source>
        <dbReference type="EMBL" id="TMR29899.1"/>
    </source>
</evidence>
<organism evidence="1 2">
    <name type="scientific">Nonomuraea zeae</name>
    <dbReference type="NCBI Taxonomy" id="1642303"/>
    <lineage>
        <taxon>Bacteria</taxon>
        <taxon>Bacillati</taxon>
        <taxon>Actinomycetota</taxon>
        <taxon>Actinomycetes</taxon>
        <taxon>Streptosporangiales</taxon>
        <taxon>Streptosporangiaceae</taxon>
        <taxon>Nonomuraea</taxon>
    </lineage>
</organism>
<evidence type="ECO:0000313" key="2">
    <source>
        <dbReference type="Proteomes" id="UP000306628"/>
    </source>
</evidence>
<sequence>MADRYYRRGHWVNKPNRKSKKSAGWLILAVAVGVAWFGVQATKSDPPAPAAPASTVQVAPAGVVPQEAPNP</sequence>
<dbReference type="AlphaFoldDB" id="A0A5S4GAM9"/>
<dbReference type="OrthoDB" id="9930591at2"/>